<dbReference type="AlphaFoldDB" id="A0A377HY95"/>
<dbReference type="InterPro" id="IPR002686">
    <property type="entry name" value="Transposase_17"/>
</dbReference>
<name>A0A377HY95_HAEPH</name>
<dbReference type="GO" id="GO:0004803">
    <property type="term" value="F:transposase activity"/>
    <property type="evidence" value="ECO:0007669"/>
    <property type="project" value="InterPro"/>
</dbReference>
<feature type="domain" description="Transposase IS200-like" evidence="1">
    <location>
        <begin position="3"/>
        <end position="118"/>
    </location>
</feature>
<dbReference type="EMBL" id="UGHH01000002">
    <property type="protein sequence ID" value="STO63243.1"/>
    <property type="molecule type" value="Genomic_DNA"/>
</dbReference>
<sequence>MSYTRLLYHIIFRTKHGVPSINEKHEKDLYRCIWKFTQEQHCILYRVNGMPDHIHLFVDIHQSLAVSEFVRKLKITTHQFLEHHPELFPKFTEWSVGYCALSYSERDKEKIINYIKNQKVHYQKISFSDEIKNIFLEEEIKFDEQYFEQHL</sequence>
<reference evidence="2 3" key="1">
    <citation type="submission" date="2018-06" db="EMBL/GenBank/DDBJ databases">
        <authorList>
            <consortium name="Pathogen Informatics"/>
            <person name="Doyle S."/>
        </authorList>
    </citation>
    <scope>NUCLEOTIDE SEQUENCE [LARGE SCALE GENOMIC DNA]</scope>
    <source>
        <strain evidence="2 3">NCTC10794</strain>
    </source>
</reference>
<evidence type="ECO:0000259" key="1">
    <source>
        <dbReference type="SMART" id="SM01321"/>
    </source>
</evidence>
<dbReference type="GO" id="GO:0003677">
    <property type="term" value="F:DNA binding"/>
    <property type="evidence" value="ECO:0007669"/>
    <property type="project" value="InterPro"/>
</dbReference>
<dbReference type="PANTHER" id="PTHR33360">
    <property type="entry name" value="TRANSPOSASE FOR INSERTION SEQUENCE ELEMENT IS200"/>
    <property type="match status" value="1"/>
</dbReference>
<dbReference type="NCBIfam" id="NF033573">
    <property type="entry name" value="transpos_IS200"/>
    <property type="match status" value="1"/>
</dbReference>
<evidence type="ECO:0000313" key="3">
    <source>
        <dbReference type="Proteomes" id="UP000254867"/>
    </source>
</evidence>
<gene>
    <name evidence="2" type="ORF">NCTC10794_00253</name>
</gene>
<dbReference type="Gene3D" id="3.30.70.1290">
    <property type="entry name" value="Transposase IS200-like"/>
    <property type="match status" value="1"/>
</dbReference>
<dbReference type="GO" id="GO:0006313">
    <property type="term" value="P:DNA transposition"/>
    <property type="evidence" value="ECO:0007669"/>
    <property type="project" value="InterPro"/>
</dbReference>
<protein>
    <submittedName>
        <fullName evidence="2">Transposase IS200-like protein</fullName>
    </submittedName>
</protein>
<dbReference type="InterPro" id="IPR036515">
    <property type="entry name" value="Transposase_17_sf"/>
</dbReference>
<dbReference type="Pfam" id="PF01797">
    <property type="entry name" value="Y1_Tnp"/>
    <property type="match status" value="1"/>
</dbReference>
<dbReference type="RefSeq" id="WP_119222032.1">
    <property type="nucleotide sequence ID" value="NZ_UGHH01000002.1"/>
</dbReference>
<organism evidence="2 3">
    <name type="scientific">Haemophilus parahaemolyticus</name>
    <dbReference type="NCBI Taxonomy" id="735"/>
    <lineage>
        <taxon>Bacteria</taxon>
        <taxon>Pseudomonadati</taxon>
        <taxon>Pseudomonadota</taxon>
        <taxon>Gammaproteobacteria</taxon>
        <taxon>Pasteurellales</taxon>
        <taxon>Pasteurellaceae</taxon>
        <taxon>Haemophilus</taxon>
    </lineage>
</organism>
<dbReference type="Proteomes" id="UP000254867">
    <property type="component" value="Unassembled WGS sequence"/>
</dbReference>
<proteinExistence type="predicted"/>
<dbReference type="SMART" id="SM01321">
    <property type="entry name" value="Y1_Tnp"/>
    <property type="match status" value="1"/>
</dbReference>
<accession>A0A377HY95</accession>
<dbReference type="PANTHER" id="PTHR33360:SF2">
    <property type="entry name" value="TRANSPOSASE FOR INSERTION SEQUENCE ELEMENT IS200"/>
    <property type="match status" value="1"/>
</dbReference>
<evidence type="ECO:0000313" key="2">
    <source>
        <dbReference type="EMBL" id="STO63243.1"/>
    </source>
</evidence>
<dbReference type="SUPFAM" id="SSF143422">
    <property type="entry name" value="Transposase IS200-like"/>
    <property type="match status" value="1"/>
</dbReference>